<organism evidence="1 2">
    <name type="scientific">Arachis hypogaea</name>
    <name type="common">Peanut</name>
    <dbReference type="NCBI Taxonomy" id="3818"/>
    <lineage>
        <taxon>Eukaryota</taxon>
        <taxon>Viridiplantae</taxon>
        <taxon>Streptophyta</taxon>
        <taxon>Embryophyta</taxon>
        <taxon>Tracheophyta</taxon>
        <taxon>Spermatophyta</taxon>
        <taxon>Magnoliopsida</taxon>
        <taxon>eudicotyledons</taxon>
        <taxon>Gunneridae</taxon>
        <taxon>Pentapetalae</taxon>
        <taxon>rosids</taxon>
        <taxon>fabids</taxon>
        <taxon>Fabales</taxon>
        <taxon>Fabaceae</taxon>
        <taxon>Papilionoideae</taxon>
        <taxon>50 kb inversion clade</taxon>
        <taxon>dalbergioids sensu lato</taxon>
        <taxon>Dalbergieae</taxon>
        <taxon>Pterocarpus clade</taxon>
        <taxon>Arachis</taxon>
    </lineage>
</organism>
<protein>
    <submittedName>
        <fullName evidence="1">Uncharacterized protein</fullName>
    </submittedName>
</protein>
<evidence type="ECO:0000313" key="2">
    <source>
        <dbReference type="Proteomes" id="UP000289738"/>
    </source>
</evidence>
<dbReference type="Proteomes" id="UP000289738">
    <property type="component" value="Chromosome B08"/>
</dbReference>
<evidence type="ECO:0000313" key="1">
    <source>
        <dbReference type="EMBL" id="RYQ97960.1"/>
    </source>
</evidence>
<gene>
    <name evidence="1" type="ORF">Ahy_B08g094033</name>
</gene>
<comment type="caution">
    <text evidence="1">The sequence shown here is derived from an EMBL/GenBank/DDBJ whole genome shotgun (WGS) entry which is preliminary data.</text>
</comment>
<reference evidence="1 2" key="1">
    <citation type="submission" date="2019-01" db="EMBL/GenBank/DDBJ databases">
        <title>Sequencing of cultivated peanut Arachis hypogaea provides insights into genome evolution and oil improvement.</title>
        <authorList>
            <person name="Chen X."/>
        </authorList>
    </citation>
    <scope>NUCLEOTIDE SEQUENCE [LARGE SCALE GENOMIC DNA]</scope>
    <source>
        <strain evidence="2">cv. Fuhuasheng</strain>
        <tissue evidence="1">Leaves</tissue>
    </source>
</reference>
<accession>A0A444Y7N5</accession>
<sequence>MESSSSKKRTHGADCLALSKISLTLASLSPNHIVISRKADGLLVPRAVWKCSFVTAIEFSISASIVSSSKSMTSIFSLMHCKAASVQRAARSAPT</sequence>
<dbReference type="AlphaFoldDB" id="A0A444Y7N5"/>
<dbReference type="EMBL" id="SDMP01000018">
    <property type="protein sequence ID" value="RYQ97960.1"/>
    <property type="molecule type" value="Genomic_DNA"/>
</dbReference>
<proteinExistence type="predicted"/>
<keyword evidence="2" id="KW-1185">Reference proteome</keyword>
<name>A0A444Y7N5_ARAHY</name>